<dbReference type="SMART" id="SM00382">
    <property type="entry name" value="AAA"/>
    <property type="match status" value="1"/>
</dbReference>
<dbReference type="Gene3D" id="3.40.50.300">
    <property type="entry name" value="P-loop containing nucleotide triphosphate hydrolases"/>
    <property type="match status" value="1"/>
</dbReference>
<protein>
    <submittedName>
        <fullName evidence="3">ATPase</fullName>
    </submittedName>
</protein>
<comment type="caution">
    <text evidence="3">The sequence shown here is derived from an EMBL/GenBank/DDBJ whole genome shotgun (WGS) entry which is preliminary data.</text>
</comment>
<feature type="coiled-coil region" evidence="1">
    <location>
        <begin position="415"/>
        <end position="442"/>
    </location>
</feature>
<evidence type="ECO:0000313" key="3">
    <source>
        <dbReference type="EMBL" id="RAW49098.1"/>
    </source>
</evidence>
<dbReference type="EMBL" id="PRKZ01000006">
    <property type="protein sequence ID" value="RAW49098.1"/>
    <property type="molecule type" value="Genomic_DNA"/>
</dbReference>
<accession>A0A329TJM8</accession>
<evidence type="ECO:0000313" key="4">
    <source>
        <dbReference type="Proteomes" id="UP000251634"/>
    </source>
</evidence>
<gene>
    <name evidence="3" type="ORF">C4N25_08955</name>
</gene>
<dbReference type="GO" id="GO:0005524">
    <property type="term" value="F:ATP binding"/>
    <property type="evidence" value="ECO:0007669"/>
    <property type="project" value="InterPro"/>
</dbReference>
<dbReference type="InterPro" id="IPR027417">
    <property type="entry name" value="P-loop_NTPase"/>
</dbReference>
<feature type="domain" description="AAA+ ATPase" evidence="2">
    <location>
        <begin position="32"/>
        <end position="186"/>
    </location>
</feature>
<organism evidence="3 4">
    <name type="scientific">Faecalibacterium prausnitzii</name>
    <dbReference type="NCBI Taxonomy" id="853"/>
    <lineage>
        <taxon>Bacteria</taxon>
        <taxon>Bacillati</taxon>
        <taxon>Bacillota</taxon>
        <taxon>Clostridia</taxon>
        <taxon>Eubacteriales</taxon>
        <taxon>Oscillospiraceae</taxon>
        <taxon>Faecalibacterium</taxon>
    </lineage>
</organism>
<dbReference type="AlphaFoldDB" id="A0A329TJM8"/>
<reference evidence="3 4" key="1">
    <citation type="submission" date="2018-02" db="EMBL/GenBank/DDBJ databases">
        <title>Complete genome sequencing of Faecalibacterium prausnitzii strains isolated from the human gut.</title>
        <authorList>
            <person name="Fitzgerald B.C."/>
            <person name="Shkoporov A.N."/>
            <person name="Ross P.R."/>
            <person name="Hill C."/>
        </authorList>
    </citation>
    <scope>NUCLEOTIDE SEQUENCE [LARGE SCALE GENOMIC DNA]</scope>
    <source>
        <strain evidence="3 4">APC942/8-14-2</strain>
    </source>
</reference>
<evidence type="ECO:0000259" key="2">
    <source>
        <dbReference type="SMART" id="SM00382"/>
    </source>
</evidence>
<dbReference type="RefSeq" id="WP_112115780.1">
    <property type="nucleotide sequence ID" value="NZ_PRKZ01000006.1"/>
</dbReference>
<dbReference type="Pfam" id="PF00004">
    <property type="entry name" value="AAA"/>
    <property type="match status" value="1"/>
</dbReference>
<evidence type="ECO:0000256" key="1">
    <source>
        <dbReference type="SAM" id="Coils"/>
    </source>
</evidence>
<sequence>MNIKRAKEEIEHTVKAYLAKDALGEYAIPAIRQRPILLMGPPGIGKTQVMEQVARECGVALVAYTITHHTRQSAVGLPFIRQRHYGDKDVSVTEYTMSEIIASVYAKMEATGLSEGILFIDEINCVSETLAPTMLQFLQCKTFGNQAVPAGWVIVAAGNPPEYNKSVRDFDIVTLDRVRRMDIQPDLSVWKDYARGARIHSAILSYLELHPQNFYQINADVDGTQFVTARGWEDLSNLLDTYETLGLKADEDLIREYIQHQKIAEDFSAYLDLYYKYRDDYGVEDILAGQVKPAVYARLLNAPFDERLSLVSLILAGLDTRFTASRQQDAVADACYAFLRQAKQGFATVPEDIPDGPAVYFSQMVVDYDAETQKQRAAGLLSRDVLNTRLRVYAVLRAWEAELRRAKAVSTQPAFDLLRTQFQSLAEERENAQNTASAALEAAFDFMEQAFAESQEMVVFVTELTLSPAAHAFITENGCERYFQYNKDLLLDHRKAALQQELAAEERRHGGI</sequence>
<dbReference type="Proteomes" id="UP000251634">
    <property type="component" value="Unassembled WGS sequence"/>
</dbReference>
<dbReference type="SUPFAM" id="SSF52540">
    <property type="entry name" value="P-loop containing nucleoside triphosphate hydrolases"/>
    <property type="match status" value="1"/>
</dbReference>
<keyword evidence="1" id="KW-0175">Coiled coil</keyword>
<dbReference type="GO" id="GO:0016887">
    <property type="term" value="F:ATP hydrolysis activity"/>
    <property type="evidence" value="ECO:0007669"/>
    <property type="project" value="InterPro"/>
</dbReference>
<dbReference type="InterPro" id="IPR003959">
    <property type="entry name" value="ATPase_AAA_core"/>
</dbReference>
<dbReference type="InterPro" id="IPR003593">
    <property type="entry name" value="AAA+_ATPase"/>
</dbReference>
<proteinExistence type="predicted"/>
<name>A0A329TJM8_9FIRM</name>